<sequence>MQCAAAVKKANRRLGIIKKGIENKTENILLPLYKSMVRPHLEYSIVDDERLSAEEMDERRRQNIAYEYLCHLEEAKRWMEVCLVEELPPTTELEEGLRNGVYLAKLAKFFAPKMVSEKKIYDVEQTRYKRSGLHFRHTDNTVQWLRAMESIGLPKIFYPETTDVYDRKNIPKMIYCIHALSLYLFKLGIAPQIQDLLGKVDFTEEEISNMRKELEKYGIQMPAFSKIGGILASELSVDEAALHAAVIAINEAIEKGVADQTLITLRNPNAMLMNVAEDLAPEYQKELLEAKRRKEENARLKNGSISEEERDVYEELLTQAEIQGNINKINIHVALVQVNEAIDRQDEVALMAGLNRPALSLSGVLQQNSSWYLAQLCDCKEQRMQTDDKKIDKIFFLLPPELVAVDHINTAIRNCDANKTLVALMKPEAQLPVVHPFAAAVYQTELFNLQQQNAVRYLAHDELSIAVEMLSAVVLLNQALGSKDILAIKSHLRNPSIGFNNLEDENFQRYADTLLSIKSEASSQGQDYLSWNDVQNCIDMVNMQIQEENDSK</sequence>
<reference evidence="3" key="1">
    <citation type="submission" date="2025-08" db="UniProtKB">
        <authorList>
            <consortium name="Ensembl"/>
        </authorList>
    </citation>
    <scope>IDENTIFICATION</scope>
</reference>
<protein>
    <recommendedName>
        <fullName evidence="2">Calponin-homology (CH) domain-containing protein</fullName>
    </recommendedName>
</protein>
<accession>A0A8C3F2A3</accession>
<keyword evidence="1" id="KW-0175">Coiled coil</keyword>
<dbReference type="Proteomes" id="UP000694380">
    <property type="component" value="Unplaced"/>
</dbReference>
<dbReference type="PROSITE" id="PS50021">
    <property type="entry name" value="CH"/>
    <property type="match status" value="1"/>
</dbReference>
<name>A0A8C3F2A3_CHRPI</name>
<dbReference type="GO" id="GO:0005516">
    <property type="term" value="F:calmodulin binding"/>
    <property type="evidence" value="ECO:0007669"/>
    <property type="project" value="TreeGrafter"/>
</dbReference>
<dbReference type="FunFam" id="1.10.418.10:FF:000013">
    <property type="entry name" value="IQ motif containing GTPase activating protein 1"/>
    <property type="match status" value="1"/>
</dbReference>
<evidence type="ECO:0000313" key="3">
    <source>
        <dbReference type="Ensembl" id="ENSCPBP00000002086.1"/>
    </source>
</evidence>
<keyword evidence="4" id="KW-1185">Reference proteome</keyword>
<feature type="coiled-coil region" evidence="1">
    <location>
        <begin position="193"/>
        <end position="220"/>
    </location>
</feature>
<dbReference type="InterPro" id="IPR001715">
    <property type="entry name" value="CH_dom"/>
</dbReference>
<organism evidence="3 4">
    <name type="scientific">Chrysemys picta bellii</name>
    <name type="common">Western painted turtle</name>
    <name type="synonym">Emys bellii</name>
    <dbReference type="NCBI Taxonomy" id="8478"/>
    <lineage>
        <taxon>Eukaryota</taxon>
        <taxon>Metazoa</taxon>
        <taxon>Chordata</taxon>
        <taxon>Craniata</taxon>
        <taxon>Vertebrata</taxon>
        <taxon>Euteleostomi</taxon>
        <taxon>Archelosauria</taxon>
        <taxon>Testudinata</taxon>
        <taxon>Testudines</taxon>
        <taxon>Cryptodira</taxon>
        <taxon>Durocryptodira</taxon>
        <taxon>Testudinoidea</taxon>
        <taxon>Emydidae</taxon>
        <taxon>Chrysemys</taxon>
    </lineage>
</organism>
<gene>
    <name evidence="3" type="primary">IQGAP2</name>
</gene>
<feature type="domain" description="Calponin-homology (CH)" evidence="2">
    <location>
        <begin position="69"/>
        <end position="184"/>
    </location>
</feature>
<dbReference type="GeneTree" id="ENSGT00950000183076"/>
<dbReference type="GO" id="GO:0005096">
    <property type="term" value="F:GTPase activator activity"/>
    <property type="evidence" value="ECO:0007669"/>
    <property type="project" value="TreeGrafter"/>
</dbReference>
<dbReference type="Pfam" id="PF00307">
    <property type="entry name" value="CH"/>
    <property type="match status" value="1"/>
</dbReference>
<dbReference type="Ensembl" id="ENSCPBT00000002552.1">
    <property type="protein sequence ID" value="ENSCPBP00000002086.1"/>
    <property type="gene ID" value="ENSCPBG00000001231.1"/>
</dbReference>
<dbReference type="PANTHER" id="PTHR14149">
    <property type="entry name" value="RAS GTPASE-ACTIVATING PROTEIN WITH IQ MOTIF"/>
    <property type="match status" value="1"/>
</dbReference>
<dbReference type="AlphaFoldDB" id="A0A8C3F2A3"/>
<dbReference type="Gene3D" id="1.10.418.10">
    <property type="entry name" value="Calponin-like domain"/>
    <property type="match status" value="1"/>
</dbReference>
<dbReference type="GO" id="GO:0005938">
    <property type="term" value="C:cell cortex"/>
    <property type="evidence" value="ECO:0007669"/>
    <property type="project" value="TreeGrafter"/>
</dbReference>
<dbReference type="InterPro" id="IPR036872">
    <property type="entry name" value="CH_dom_sf"/>
</dbReference>
<evidence type="ECO:0000256" key="1">
    <source>
        <dbReference type="SAM" id="Coils"/>
    </source>
</evidence>
<dbReference type="SUPFAM" id="SSF47576">
    <property type="entry name" value="Calponin-homology domain, CH-domain"/>
    <property type="match status" value="1"/>
</dbReference>
<evidence type="ECO:0000259" key="2">
    <source>
        <dbReference type="PROSITE" id="PS50021"/>
    </source>
</evidence>
<dbReference type="GO" id="GO:1903479">
    <property type="term" value="P:mitotic actomyosin contractile ring assembly actin filament organization"/>
    <property type="evidence" value="ECO:0007669"/>
    <property type="project" value="TreeGrafter"/>
</dbReference>
<dbReference type="SMART" id="SM00033">
    <property type="entry name" value="CH"/>
    <property type="match status" value="1"/>
</dbReference>
<dbReference type="PANTHER" id="PTHR14149:SF12">
    <property type="entry name" value="RAS GTPASE-ACTIVATING-LIKE PROTEIN IQGAP2"/>
    <property type="match status" value="1"/>
</dbReference>
<reference evidence="3" key="2">
    <citation type="submission" date="2025-09" db="UniProtKB">
        <authorList>
            <consortium name="Ensembl"/>
        </authorList>
    </citation>
    <scope>IDENTIFICATION</scope>
</reference>
<proteinExistence type="predicted"/>
<dbReference type="GO" id="GO:0051015">
    <property type="term" value="F:actin filament binding"/>
    <property type="evidence" value="ECO:0007669"/>
    <property type="project" value="TreeGrafter"/>
</dbReference>
<evidence type="ECO:0000313" key="4">
    <source>
        <dbReference type="Proteomes" id="UP000694380"/>
    </source>
</evidence>